<proteinExistence type="predicted"/>
<dbReference type="Pfam" id="PF13578">
    <property type="entry name" value="Methyltransf_24"/>
    <property type="match status" value="1"/>
</dbReference>
<keyword evidence="2" id="KW-1185">Reference proteome</keyword>
<name>A0ABU8BJY1_9BRAD</name>
<dbReference type="Proteomes" id="UP001364224">
    <property type="component" value="Unassembled WGS sequence"/>
</dbReference>
<accession>A0ABU8BJY1</accession>
<dbReference type="PANTHER" id="PTHR43167">
    <property type="entry name" value="PUTATIVE (AFU_ORTHOLOGUE AFUA_6G01830)-RELATED"/>
    <property type="match status" value="1"/>
</dbReference>
<dbReference type="RefSeq" id="WP_247514253.1">
    <property type="nucleotide sequence ID" value="NZ_JAZHRV010000001.1"/>
</dbReference>
<dbReference type="InterPro" id="IPR029063">
    <property type="entry name" value="SAM-dependent_MTases_sf"/>
</dbReference>
<gene>
    <name evidence="1" type="ORF">V1286_005956</name>
</gene>
<dbReference type="EMBL" id="JAZHRV010000001">
    <property type="protein sequence ID" value="MEH2558427.1"/>
    <property type="molecule type" value="Genomic_DNA"/>
</dbReference>
<evidence type="ECO:0000313" key="2">
    <source>
        <dbReference type="Proteomes" id="UP001364224"/>
    </source>
</evidence>
<organism evidence="1 2">
    <name type="scientific">Bradyrhizobium algeriense</name>
    <dbReference type="NCBI Taxonomy" id="634784"/>
    <lineage>
        <taxon>Bacteria</taxon>
        <taxon>Pseudomonadati</taxon>
        <taxon>Pseudomonadota</taxon>
        <taxon>Alphaproteobacteria</taxon>
        <taxon>Hyphomicrobiales</taxon>
        <taxon>Nitrobacteraceae</taxon>
        <taxon>Bradyrhizobium</taxon>
    </lineage>
</organism>
<sequence>MSVVGDQYLQDLLDVLHAKSDEQAALIRAFEDPDTNEHAPSVVEIRAFRSDKLVALDRDKAEFCYQLCRAKKASTIIEVGTSYGVSTIYLAAAVRDNVSLFGGEGVVIGTEYEPNKAAAARANFAQAGLGRFINLREGDLRETLKQIDRPIDFVLMDVWIAMARPAIELIAPHLSDGAVVVCDNTKDHRASYADYFAFLNDPVNGFTTMTLPFQGGLELSVRC</sequence>
<dbReference type="CDD" id="cd02440">
    <property type="entry name" value="AdoMet_MTases"/>
    <property type="match status" value="1"/>
</dbReference>
<comment type="caution">
    <text evidence="1">The sequence shown here is derived from an EMBL/GenBank/DDBJ whole genome shotgun (WGS) entry which is preliminary data.</text>
</comment>
<protein>
    <submittedName>
        <fullName evidence="1">O-methyltransferase YrrM</fullName>
    </submittedName>
</protein>
<evidence type="ECO:0000313" key="1">
    <source>
        <dbReference type="EMBL" id="MEH2558427.1"/>
    </source>
</evidence>
<dbReference type="SUPFAM" id="SSF53335">
    <property type="entry name" value="S-adenosyl-L-methionine-dependent methyltransferases"/>
    <property type="match status" value="1"/>
</dbReference>
<dbReference type="PANTHER" id="PTHR43167:SF1">
    <property type="entry name" value="PUTATIVE (AFU_ORTHOLOGUE AFUA_6G01830)-RELATED"/>
    <property type="match status" value="1"/>
</dbReference>
<reference evidence="1 2" key="1">
    <citation type="submission" date="2024-02" db="EMBL/GenBank/DDBJ databases">
        <title>Adaptive strategies in a cosmopolitan and abundant soil bacterium.</title>
        <authorList>
            <person name="Carini P."/>
        </authorList>
    </citation>
    <scope>NUCLEOTIDE SEQUENCE [LARGE SCALE GENOMIC DNA]</scope>
    <source>
        <strain evidence="1 2">AZCC 1608</strain>
    </source>
</reference>
<dbReference type="Gene3D" id="3.40.50.150">
    <property type="entry name" value="Vaccinia Virus protein VP39"/>
    <property type="match status" value="1"/>
</dbReference>